<dbReference type="Pfam" id="PF16859">
    <property type="entry name" value="TetR_C_11"/>
    <property type="match status" value="1"/>
</dbReference>
<proteinExistence type="predicted"/>
<gene>
    <name evidence="6" type="ORF">EV378_4867</name>
</gene>
<keyword evidence="7" id="KW-1185">Reference proteome</keyword>
<dbReference type="InterPro" id="IPR050109">
    <property type="entry name" value="HTH-type_TetR-like_transc_reg"/>
</dbReference>
<evidence type="ECO:0000259" key="5">
    <source>
        <dbReference type="PROSITE" id="PS50977"/>
    </source>
</evidence>
<evidence type="ECO:0000256" key="4">
    <source>
        <dbReference type="PROSITE-ProRule" id="PRU00335"/>
    </source>
</evidence>
<dbReference type="PRINTS" id="PR00455">
    <property type="entry name" value="HTHTETR"/>
</dbReference>
<sequence length="208" mass="22195">MATQGGERRRPGRQRSAQAQQATLDAAGALLWEGGYAAMTMEAVAARAGVSKATVYRWWPTRIALALDALHHAAPVPTIHVTGDTWADIRALTEFDVELFVRSPLGSSIAAMAADLVAYPEGRGRFAELLGSRRAAASSVVLAAAARGDLPHDVDADLLLDVIAGVVLFRGLTEAELTDRHLDQLTDLVVRGLMPRRSGAGWQPPRSP</sequence>
<evidence type="ECO:0000256" key="3">
    <source>
        <dbReference type="ARBA" id="ARBA00023163"/>
    </source>
</evidence>
<dbReference type="Pfam" id="PF00440">
    <property type="entry name" value="TetR_N"/>
    <property type="match status" value="1"/>
</dbReference>
<feature type="DNA-binding region" description="H-T-H motif" evidence="4">
    <location>
        <begin position="40"/>
        <end position="59"/>
    </location>
</feature>
<dbReference type="GO" id="GO:0003700">
    <property type="term" value="F:DNA-binding transcription factor activity"/>
    <property type="evidence" value="ECO:0007669"/>
    <property type="project" value="TreeGrafter"/>
</dbReference>
<keyword evidence="1" id="KW-0805">Transcription regulation</keyword>
<dbReference type="PANTHER" id="PTHR30055:SF148">
    <property type="entry name" value="TETR-FAMILY TRANSCRIPTIONAL REGULATOR"/>
    <property type="match status" value="1"/>
</dbReference>
<feature type="domain" description="HTH tetR-type" evidence="5">
    <location>
        <begin position="17"/>
        <end position="77"/>
    </location>
</feature>
<keyword evidence="2 4" id="KW-0238">DNA-binding</keyword>
<evidence type="ECO:0000313" key="6">
    <source>
        <dbReference type="EMBL" id="TCK20901.1"/>
    </source>
</evidence>
<dbReference type="GO" id="GO:0000976">
    <property type="term" value="F:transcription cis-regulatory region binding"/>
    <property type="evidence" value="ECO:0007669"/>
    <property type="project" value="TreeGrafter"/>
</dbReference>
<evidence type="ECO:0000256" key="2">
    <source>
        <dbReference type="ARBA" id="ARBA00023125"/>
    </source>
</evidence>
<dbReference type="EMBL" id="SMFZ01000002">
    <property type="protein sequence ID" value="TCK20901.1"/>
    <property type="molecule type" value="Genomic_DNA"/>
</dbReference>
<dbReference type="InterPro" id="IPR011075">
    <property type="entry name" value="TetR_C"/>
</dbReference>
<comment type="caution">
    <text evidence="6">The sequence shown here is derived from an EMBL/GenBank/DDBJ whole genome shotgun (WGS) entry which is preliminary data.</text>
</comment>
<reference evidence="6 7" key="1">
    <citation type="submission" date="2019-03" db="EMBL/GenBank/DDBJ databases">
        <title>Sequencing the genomes of 1000 actinobacteria strains.</title>
        <authorList>
            <person name="Klenk H.-P."/>
        </authorList>
    </citation>
    <scope>NUCLEOTIDE SEQUENCE [LARGE SCALE GENOMIC DNA]</scope>
    <source>
        <strain evidence="6 7">DSM 44969</strain>
    </source>
</reference>
<dbReference type="AlphaFoldDB" id="A0A4R1HIV8"/>
<dbReference type="Gene3D" id="1.10.10.60">
    <property type="entry name" value="Homeodomain-like"/>
    <property type="match status" value="1"/>
</dbReference>
<dbReference type="Gene3D" id="1.10.357.10">
    <property type="entry name" value="Tetracycline Repressor, domain 2"/>
    <property type="match status" value="1"/>
</dbReference>
<dbReference type="InterPro" id="IPR001647">
    <property type="entry name" value="HTH_TetR"/>
</dbReference>
<protein>
    <submittedName>
        <fullName evidence="6">TetR family transcriptional regulator</fullName>
    </submittedName>
</protein>
<dbReference type="InterPro" id="IPR009057">
    <property type="entry name" value="Homeodomain-like_sf"/>
</dbReference>
<evidence type="ECO:0000313" key="7">
    <source>
        <dbReference type="Proteomes" id="UP000295560"/>
    </source>
</evidence>
<dbReference type="PROSITE" id="PS50977">
    <property type="entry name" value="HTH_TETR_2"/>
    <property type="match status" value="1"/>
</dbReference>
<dbReference type="PANTHER" id="PTHR30055">
    <property type="entry name" value="HTH-TYPE TRANSCRIPTIONAL REGULATOR RUTR"/>
    <property type="match status" value="1"/>
</dbReference>
<evidence type="ECO:0000256" key="1">
    <source>
        <dbReference type="ARBA" id="ARBA00023015"/>
    </source>
</evidence>
<dbReference type="SUPFAM" id="SSF46689">
    <property type="entry name" value="Homeodomain-like"/>
    <property type="match status" value="1"/>
</dbReference>
<dbReference type="Proteomes" id="UP000295560">
    <property type="component" value="Unassembled WGS sequence"/>
</dbReference>
<organism evidence="6 7">
    <name type="scientific">Pseudonocardia endophytica</name>
    <dbReference type="NCBI Taxonomy" id="401976"/>
    <lineage>
        <taxon>Bacteria</taxon>
        <taxon>Bacillati</taxon>
        <taxon>Actinomycetota</taxon>
        <taxon>Actinomycetes</taxon>
        <taxon>Pseudonocardiales</taxon>
        <taxon>Pseudonocardiaceae</taxon>
        <taxon>Pseudonocardia</taxon>
    </lineage>
</organism>
<dbReference type="RefSeq" id="WP_132429718.1">
    <property type="nucleotide sequence ID" value="NZ_SMFZ01000002.1"/>
</dbReference>
<name>A0A4R1HIV8_PSEEN</name>
<keyword evidence="3" id="KW-0804">Transcription</keyword>
<accession>A0A4R1HIV8</accession>
<dbReference type="InterPro" id="IPR036271">
    <property type="entry name" value="Tet_transcr_reg_TetR-rel_C_sf"/>
</dbReference>
<dbReference type="SUPFAM" id="SSF48498">
    <property type="entry name" value="Tetracyclin repressor-like, C-terminal domain"/>
    <property type="match status" value="1"/>
</dbReference>
<dbReference type="OrthoDB" id="9796019at2"/>